<dbReference type="Pfam" id="PF14881">
    <property type="entry name" value="Tubulin_3"/>
    <property type="match status" value="1"/>
</dbReference>
<dbReference type="GO" id="GO:0007005">
    <property type="term" value="P:mitochondrion organization"/>
    <property type="evidence" value="ECO:0000318"/>
    <property type="project" value="GO_Central"/>
</dbReference>
<feature type="domain" description="DML1/Misato tubulin" evidence="7">
    <location>
        <begin position="190"/>
        <end position="402"/>
    </location>
</feature>
<feature type="compositionally biased region" description="Basic and acidic residues" evidence="5">
    <location>
        <begin position="43"/>
        <end position="56"/>
    </location>
</feature>
<evidence type="ECO:0000256" key="2">
    <source>
        <dbReference type="ARBA" id="ARBA00004173"/>
    </source>
</evidence>
<dbReference type="EMBL" id="CM003154">
    <property type="protein sequence ID" value="KIS67032.1"/>
    <property type="molecule type" value="Genomic_DNA"/>
</dbReference>
<dbReference type="FunCoup" id="A0A0D1BZ59">
    <property type="interactions" value="188"/>
</dbReference>
<feature type="compositionally biased region" description="Acidic residues" evidence="5">
    <location>
        <begin position="141"/>
        <end position="158"/>
    </location>
</feature>
<feature type="domain" description="Misato Segment II tubulin-like" evidence="6">
    <location>
        <begin position="4"/>
        <end position="139"/>
    </location>
</feature>
<dbReference type="GO" id="GO:0005737">
    <property type="term" value="C:cytoplasm"/>
    <property type="evidence" value="ECO:0000318"/>
    <property type="project" value="GO_Central"/>
</dbReference>
<evidence type="ECO:0000256" key="4">
    <source>
        <dbReference type="ARBA" id="ARBA00023128"/>
    </source>
</evidence>
<feature type="region of interest" description="Disordered" evidence="5">
    <location>
        <begin position="34"/>
        <end position="56"/>
    </location>
</feature>
<dbReference type="GO" id="GO:0005739">
    <property type="term" value="C:mitochondrion"/>
    <property type="evidence" value="ECO:0000318"/>
    <property type="project" value="GO_Central"/>
</dbReference>
<dbReference type="PANTHER" id="PTHR13391:SF0">
    <property type="entry name" value="PROTEIN MISATO HOMOLOG 1"/>
    <property type="match status" value="1"/>
</dbReference>
<dbReference type="InterPro" id="IPR049942">
    <property type="entry name" value="DML1/Misato"/>
</dbReference>
<dbReference type="PANTHER" id="PTHR13391">
    <property type="entry name" value="MITOCHONDRIAL DISTRIBUTION REGULATOR MISATO"/>
    <property type="match status" value="1"/>
</dbReference>
<evidence type="ECO:0000256" key="1">
    <source>
        <dbReference type="ARBA" id="ARBA00003757"/>
    </source>
</evidence>
<accession>A0A0D1BZ59</accession>
<dbReference type="AlphaFoldDB" id="A0A0D1BZ59"/>
<dbReference type="Proteomes" id="UP000000561">
    <property type="component" value="Chromosome 15"/>
</dbReference>
<gene>
    <name evidence="8" type="ORF">UMAG_04905</name>
</gene>
<dbReference type="SUPFAM" id="SSF52490">
    <property type="entry name" value="Tubulin nucleotide-binding domain-like"/>
    <property type="match status" value="1"/>
</dbReference>
<dbReference type="STRING" id="237631.A0A0D1BZ59"/>
<dbReference type="InParanoid" id="A0A0D1BZ59"/>
<evidence type="ECO:0000313" key="8">
    <source>
        <dbReference type="EMBL" id="KIS67032.1"/>
    </source>
</evidence>
<dbReference type="InterPro" id="IPR036525">
    <property type="entry name" value="Tubulin/FtsZ_GTPase_sf"/>
</dbReference>
<reference evidence="8 9" key="1">
    <citation type="journal article" date="2006" name="Nature">
        <title>Insights from the genome of the biotrophic fungal plant pathogen Ustilago maydis.</title>
        <authorList>
            <person name="Kamper J."/>
            <person name="Kahmann R."/>
            <person name="Bolker M."/>
            <person name="Ma L.J."/>
            <person name="Brefort T."/>
            <person name="Saville B.J."/>
            <person name="Banuett F."/>
            <person name="Kronstad J.W."/>
            <person name="Gold S.E."/>
            <person name="Muller O."/>
            <person name="Perlin M.H."/>
            <person name="Wosten H.A."/>
            <person name="de Vries R."/>
            <person name="Ruiz-Herrera J."/>
            <person name="Reynaga-Pena C.G."/>
            <person name="Snetselaar K."/>
            <person name="McCann M."/>
            <person name="Perez-Martin J."/>
            <person name="Feldbrugge M."/>
            <person name="Basse C.W."/>
            <person name="Steinberg G."/>
            <person name="Ibeas J.I."/>
            <person name="Holloman W."/>
            <person name="Guzman P."/>
            <person name="Farman M."/>
            <person name="Stajich J.E."/>
            <person name="Sentandreu R."/>
            <person name="Gonzalez-Prieto J.M."/>
            <person name="Kennell J.C."/>
            <person name="Molina L."/>
            <person name="Schirawski J."/>
            <person name="Mendoza-Mendoza A."/>
            <person name="Greilinger D."/>
            <person name="Munch K."/>
            <person name="Rossel N."/>
            <person name="Scherer M."/>
            <person name="Vranes M."/>
            <person name="Ladendorf O."/>
            <person name="Vincon V."/>
            <person name="Fuchs U."/>
            <person name="Sandrock B."/>
            <person name="Meng S."/>
            <person name="Ho E.C."/>
            <person name="Cahill M.J."/>
            <person name="Boyce K.J."/>
            <person name="Klose J."/>
            <person name="Klosterman S.J."/>
            <person name="Deelstra H.J."/>
            <person name="Ortiz-Castellanos L."/>
            <person name="Li W."/>
            <person name="Sanchez-Alonso P."/>
            <person name="Schreier P.H."/>
            <person name="Hauser-Hahn I."/>
            <person name="Vaupel M."/>
            <person name="Koopmann E."/>
            <person name="Friedrich G."/>
            <person name="Voss H."/>
            <person name="Schluter T."/>
            <person name="Margolis J."/>
            <person name="Platt D."/>
            <person name="Swimmer C."/>
            <person name="Gnirke A."/>
            <person name="Chen F."/>
            <person name="Vysotskaia V."/>
            <person name="Mannhaupt G."/>
            <person name="Guldener U."/>
            <person name="Munsterkotter M."/>
            <person name="Haase D."/>
            <person name="Oesterheld M."/>
            <person name="Mewes H.W."/>
            <person name="Mauceli E.W."/>
            <person name="DeCaprio D."/>
            <person name="Wade C.M."/>
            <person name="Butler J."/>
            <person name="Young S."/>
            <person name="Jaffe D.B."/>
            <person name="Calvo S."/>
            <person name="Nusbaum C."/>
            <person name="Galagan J."/>
            <person name="Birren B.W."/>
        </authorList>
    </citation>
    <scope>NUCLEOTIDE SEQUENCE [LARGE SCALE GENOMIC DNA]</scope>
    <source>
        <strain evidence="9">DSM 14603 / FGSC 9021 / UM521</strain>
    </source>
</reference>
<dbReference type="KEGG" id="uma:UMAG_04905"/>
<dbReference type="Pfam" id="PF10644">
    <property type="entry name" value="Misat_Tub_SegII"/>
    <property type="match status" value="1"/>
</dbReference>
<dbReference type="VEuPathDB" id="FungiDB:UMAG_04905"/>
<name>A0A0D1BZ59_MYCMD</name>
<dbReference type="RefSeq" id="XP_011391228.1">
    <property type="nucleotide sequence ID" value="XM_011392926.1"/>
</dbReference>
<comment type="function">
    <text evidence="1">Involved in the partitioning of the mitochondrial organelle and mitochondrial DNA (mtDNA) inheritance.</text>
</comment>
<comment type="similarity">
    <text evidence="3">Belongs to the misato family.</text>
</comment>
<dbReference type="InterPro" id="IPR029209">
    <property type="entry name" value="DML1/Misato_tubulin"/>
</dbReference>
<proteinExistence type="inferred from homology"/>
<dbReference type="eggNOG" id="KOG2530">
    <property type="taxonomic scope" value="Eukaryota"/>
</dbReference>
<feature type="compositionally biased region" description="Acidic residues" evidence="5">
    <location>
        <begin position="671"/>
        <end position="696"/>
    </location>
</feature>
<keyword evidence="9" id="KW-1185">Reference proteome</keyword>
<dbReference type="OMA" id="WIDAYSV"/>
<sequence length="696" mass="77614">MSQKEIIYLSFGSFSNHISAHFWNQQQSYFTFEQSDIPSGSSSRDRDTHQNEEPLIDHDVSFQVGQTPSGQDTYNPRAILFETEQEFGALGKLNALYDSFPADSEERNVALDSLQSWGSEALVIVSERVRTSRYQHRLELEDQGLDPESSDEEDEEGDDGVHAGPEQVDNDPRNTHVPAMLKQRRTKRPHRFWSDYSRTFFHPKSLVSVGGQLAAPMPGSYNAAHSSSDSNGRTRFETFSQGVNKYNQLESQHEVLDTNIRWFAEDADLLQGFQYSIGTSDAFGGLGCKYLESLVDEFPKLSHLVFGARWGNINYVSEDAGESAMRENRLARIRKMNNLQSLVQMMEFSTIVTPLSVPDWHCNAQVGANWRRYLGRIDLGDMHHAAALVSTHLETATLGTRLKSRAETLSSLTSRLNWRQDTKLIHLGGALPVPYPTPLGSALPATGSTDAVDALLRSYGYGADSRARQRGAPIESELDLSTRGAKHLLSTWLDLSLPSNLSGGDQKRKRVLYHLSRPYSHTAVLRNSNLDEARLGLGMLDSILSHINPPFGQGVYIPQSYNVLSSYPNFFTLLDKQSKPITEGVQSRSKVIRPKHIPVLSSLAATSSSVYVFKEARETINEALHGHLPLVAYGLDGEDARDGLKEIRESIEGWIDAYSVDQSGDGRGSEESEDGMGTDEEYDVDQIENDGLDWDM</sequence>
<keyword evidence="4" id="KW-0496">Mitochondrion</keyword>
<feature type="region of interest" description="Disordered" evidence="5">
    <location>
        <begin position="139"/>
        <end position="186"/>
    </location>
</feature>
<comment type="subcellular location">
    <subcellularLocation>
        <location evidence="2">Mitochondrion</location>
    </subcellularLocation>
</comment>
<dbReference type="InterPro" id="IPR019605">
    <property type="entry name" value="Misato_II_tubulin-like"/>
</dbReference>
<dbReference type="GeneID" id="23564939"/>
<protein>
    <submittedName>
        <fullName evidence="8">Uncharacterized protein</fullName>
    </submittedName>
</protein>
<dbReference type="OrthoDB" id="271881at2759"/>
<evidence type="ECO:0000256" key="5">
    <source>
        <dbReference type="SAM" id="MobiDB-lite"/>
    </source>
</evidence>
<evidence type="ECO:0000256" key="3">
    <source>
        <dbReference type="ARBA" id="ARBA00008507"/>
    </source>
</evidence>
<organism evidence="8 9">
    <name type="scientific">Mycosarcoma maydis</name>
    <name type="common">Corn smut fungus</name>
    <name type="synonym">Ustilago maydis</name>
    <dbReference type="NCBI Taxonomy" id="5270"/>
    <lineage>
        <taxon>Eukaryota</taxon>
        <taxon>Fungi</taxon>
        <taxon>Dikarya</taxon>
        <taxon>Basidiomycota</taxon>
        <taxon>Ustilaginomycotina</taxon>
        <taxon>Ustilaginomycetes</taxon>
        <taxon>Ustilaginales</taxon>
        <taxon>Ustilaginaceae</taxon>
        <taxon>Mycosarcoma</taxon>
    </lineage>
</organism>
<evidence type="ECO:0000259" key="7">
    <source>
        <dbReference type="Pfam" id="PF14881"/>
    </source>
</evidence>
<evidence type="ECO:0000313" key="9">
    <source>
        <dbReference type="Proteomes" id="UP000000561"/>
    </source>
</evidence>
<dbReference type="Gene3D" id="3.40.50.1440">
    <property type="entry name" value="Tubulin/FtsZ, GTPase domain"/>
    <property type="match status" value="1"/>
</dbReference>
<evidence type="ECO:0000259" key="6">
    <source>
        <dbReference type="Pfam" id="PF10644"/>
    </source>
</evidence>
<feature type="region of interest" description="Disordered" evidence="5">
    <location>
        <begin position="659"/>
        <end position="696"/>
    </location>
</feature>